<comment type="caution">
    <text evidence="9">The sequence shown here is derived from an EMBL/GenBank/DDBJ whole genome shotgun (WGS) entry which is preliminary data.</text>
</comment>
<sequence length="318" mass="34714">MGLTASDGFTTLRDKHSTNEITLKQLRTIKVLGEGAFATVELCEYTATPGDCSRMVAVKKLKPAALASPEDLKSFQTEVALMRKLKHKGIVEYVGIGCADSSSEAAKKASMYMVQEFMGGGTLKKMVIHRDLKMDNVLLTEGEVSVKSAKLSDFGLVAFQHRRPSLLRASTCMTPGVPTKTWGLALARMSTMAGVKDASVKGGDLFSPQTLKVSHCLSGQTGTLMYELFHRYLMLHAISLEGTDEEVEAYAERVSNGFRPPIAPHLGPEFQSLLQQCWAQDPATRPRMDQVVQRLRQLQLEGLMGPGTEPQGCQCAIC</sequence>
<dbReference type="Gene3D" id="3.30.200.20">
    <property type="entry name" value="Phosphorylase Kinase, domain 1"/>
    <property type="match status" value="1"/>
</dbReference>
<dbReference type="EMBL" id="BLLF01000407">
    <property type="protein sequence ID" value="GFH11465.1"/>
    <property type="molecule type" value="Genomic_DNA"/>
</dbReference>
<dbReference type="GO" id="GO:0004674">
    <property type="term" value="F:protein serine/threonine kinase activity"/>
    <property type="evidence" value="ECO:0007669"/>
    <property type="project" value="UniProtKB-KW"/>
</dbReference>
<dbReference type="InterPro" id="IPR017441">
    <property type="entry name" value="Protein_kinase_ATP_BS"/>
</dbReference>
<feature type="binding site" evidence="6">
    <location>
        <position position="60"/>
    </location>
    <ligand>
        <name>ATP</name>
        <dbReference type="ChEBI" id="CHEBI:30616"/>
    </ligand>
</feature>
<keyword evidence="1 7" id="KW-0723">Serine/threonine-protein kinase</keyword>
<dbReference type="PANTHER" id="PTHR44329">
    <property type="entry name" value="SERINE/THREONINE-PROTEIN KINASE TNNI3K-RELATED"/>
    <property type="match status" value="1"/>
</dbReference>
<gene>
    <name evidence="9" type="ORF">HaLaN_06966</name>
</gene>
<evidence type="ECO:0000313" key="10">
    <source>
        <dbReference type="Proteomes" id="UP000485058"/>
    </source>
</evidence>
<evidence type="ECO:0000256" key="3">
    <source>
        <dbReference type="ARBA" id="ARBA00022741"/>
    </source>
</evidence>
<keyword evidence="10" id="KW-1185">Reference proteome</keyword>
<evidence type="ECO:0000256" key="2">
    <source>
        <dbReference type="ARBA" id="ARBA00022679"/>
    </source>
</evidence>
<dbReference type="InterPro" id="IPR000719">
    <property type="entry name" value="Prot_kinase_dom"/>
</dbReference>
<dbReference type="AlphaFoldDB" id="A0A699YQE4"/>
<dbReference type="GO" id="GO:0005524">
    <property type="term" value="F:ATP binding"/>
    <property type="evidence" value="ECO:0007669"/>
    <property type="project" value="UniProtKB-UniRule"/>
</dbReference>
<keyword evidence="2" id="KW-0808">Transferase</keyword>
<evidence type="ECO:0000259" key="8">
    <source>
        <dbReference type="PROSITE" id="PS50011"/>
    </source>
</evidence>
<evidence type="ECO:0000256" key="6">
    <source>
        <dbReference type="PROSITE-ProRule" id="PRU10141"/>
    </source>
</evidence>
<dbReference type="InterPro" id="IPR011009">
    <property type="entry name" value="Kinase-like_dom_sf"/>
</dbReference>
<evidence type="ECO:0000256" key="1">
    <source>
        <dbReference type="ARBA" id="ARBA00022527"/>
    </source>
</evidence>
<keyword evidence="4 9" id="KW-0418">Kinase</keyword>
<keyword evidence="3 6" id="KW-0547">Nucleotide-binding</keyword>
<protein>
    <submittedName>
        <fullName evidence="9">Protein kinase domain-containing protein</fullName>
    </submittedName>
</protein>
<dbReference type="Proteomes" id="UP000485058">
    <property type="component" value="Unassembled WGS sequence"/>
</dbReference>
<dbReference type="Gene3D" id="1.10.510.10">
    <property type="entry name" value="Transferase(Phosphotransferase) domain 1"/>
    <property type="match status" value="1"/>
</dbReference>
<keyword evidence="5 6" id="KW-0067">ATP-binding</keyword>
<comment type="similarity">
    <text evidence="7">Belongs to the protein kinase superfamily.</text>
</comment>
<dbReference type="InterPro" id="IPR001245">
    <property type="entry name" value="Ser-Thr/Tyr_kinase_cat_dom"/>
</dbReference>
<dbReference type="SUPFAM" id="SSF56112">
    <property type="entry name" value="Protein kinase-like (PK-like)"/>
    <property type="match status" value="1"/>
</dbReference>
<dbReference type="PANTHER" id="PTHR44329:SF289">
    <property type="entry name" value="SERINE_THREONINE-PROTEIN KINASE VIK"/>
    <property type="match status" value="1"/>
</dbReference>
<dbReference type="SMART" id="SM00220">
    <property type="entry name" value="S_TKc"/>
    <property type="match status" value="1"/>
</dbReference>
<dbReference type="InterPro" id="IPR008271">
    <property type="entry name" value="Ser/Thr_kinase_AS"/>
</dbReference>
<evidence type="ECO:0000256" key="4">
    <source>
        <dbReference type="ARBA" id="ARBA00022777"/>
    </source>
</evidence>
<dbReference type="Pfam" id="PF07714">
    <property type="entry name" value="PK_Tyr_Ser-Thr"/>
    <property type="match status" value="2"/>
</dbReference>
<dbReference type="PROSITE" id="PS00107">
    <property type="entry name" value="PROTEIN_KINASE_ATP"/>
    <property type="match status" value="1"/>
</dbReference>
<accession>A0A699YQE4</accession>
<proteinExistence type="inferred from homology"/>
<dbReference type="InterPro" id="IPR051681">
    <property type="entry name" value="Ser/Thr_Kinases-Pseudokinases"/>
</dbReference>
<dbReference type="PROSITE" id="PS50011">
    <property type="entry name" value="PROTEIN_KINASE_DOM"/>
    <property type="match status" value="1"/>
</dbReference>
<reference evidence="9 10" key="1">
    <citation type="submission" date="2020-02" db="EMBL/GenBank/DDBJ databases">
        <title>Draft genome sequence of Haematococcus lacustris strain NIES-144.</title>
        <authorList>
            <person name="Morimoto D."/>
            <person name="Nakagawa S."/>
            <person name="Yoshida T."/>
            <person name="Sawayama S."/>
        </authorList>
    </citation>
    <scope>NUCLEOTIDE SEQUENCE [LARGE SCALE GENOMIC DNA]</scope>
    <source>
        <strain evidence="9 10">NIES-144</strain>
    </source>
</reference>
<evidence type="ECO:0000256" key="5">
    <source>
        <dbReference type="ARBA" id="ARBA00022840"/>
    </source>
</evidence>
<dbReference type="PROSITE" id="PS00108">
    <property type="entry name" value="PROTEIN_KINASE_ST"/>
    <property type="match status" value="1"/>
</dbReference>
<feature type="domain" description="Protein kinase" evidence="8">
    <location>
        <begin position="26"/>
        <end position="300"/>
    </location>
</feature>
<name>A0A699YQE4_HAELA</name>
<organism evidence="9 10">
    <name type="scientific">Haematococcus lacustris</name>
    <name type="common">Green alga</name>
    <name type="synonym">Haematococcus pluvialis</name>
    <dbReference type="NCBI Taxonomy" id="44745"/>
    <lineage>
        <taxon>Eukaryota</taxon>
        <taxon>Viridiplantae</taxon>
        <taxon>Chlorophyta</taxon>
        <taxon>core chlorophytes</taxon>
        <taxon>Chlorophyceae</taxon>
        <taxon>CS clade</taxon>
        <taxon>Chlamydomonadales</taxon>
        <taxon>Haematococcaceae</taxon>
        <taxon>Haematococcus</taxon>
    </lineage>
</organism>
<evidence type="ECO:0000313" key="9">
    <source>
        <dbReference type="EMBL" id="GFH11465.1"/>
    </source>
</evidence>
<evidence type="ECO:0000256" key="7">
    <source>
        <dbReference type="RuleBase" id="RU000304"/>
    </source>
</evidence>